<evidence type="ECO:0000313" key="1">
    <source>
        <dbReference type="EMBL" id="KAJ7996937.1"/>
    </source>
</evidence>
<gene>
    <name evidence="1" type="ORF">DPEC_G00223690</name>
</gene>
<sequence length="118" mass="13515">MSRTFRGQLAGLDLPLHCCENNSLRMHWENANELMRTSRRLPKSEIGQPAMLNSLRVDSGETEAPKGERHHVWEARWDAMRLTVRTIASKPLPTERLLYRPLLPVSYLIEIPEAPNGS</sequence>
<dbReference type="EMBL" id="CM055746">
    <property type="protein sequence ID" value="KAJ7996937.1"/>
    <property type="molecule type" value="Genomic_DNA"/>
</dbReference>
<dbReference type="Proteomes" id="UP001157502">
    <property type="component" value="Chromosome 19"/>
</dbReference>
<name>A0ACC2G012_DALPE</name>
<comment type="caution">
    <text evidence="1">The sequence shown here is derived from an EMBL/GenBank/DDBJ whole genome shotgun (WGS) entry which is preliminary data.</text>
</comment>
<organism evidence="1 2">
    <name type="scientific">Dallia pectoralis</name>
    <name type="common">Alaska blackfish</name>
    <dbReference type="NCBI Taxonomy" id="75939"/>
    <lineage>
        <taxon>Eukaryota</taxon>
        <taxon>Metazoa</taxon>
        <taxon>Chordata</taxon>
        <taxon>Craniata</taxon>
        <taxon>Vertebrata</taxon>
        <taxon>Euteleostomi</taxon>
        <taxon>Actinopterygii</taxon>
        <taxon>Neopterygii</taxon>
        <taxon>Teleostei</taxon>
        <taxon>Protacanthopterygii</taxon>
        <taxon>Esociformes</taxon>
        <taxon>Umbridae</taxon>
        <taxon>Dallia</taxon>
    </lineage>
</organism>
<proteinExistence type="predicted"/>
<evidence type="ECO:0000313" key="2">
    <source>
        <dbReference type="Proteomes" id="UP001157502"/>
    </source>
</evidence>
<reference evidence="1" key="1">
    <citation type="submission" date="2021-05" db="EMBL/GenBank/DDBJ databases">
        <authorList>
            <person name="Pan Q."/>
            <person name="Jouanno E."/>
            <person name="Zahm M."/>
            <person name="Klopp C."/>
            <person name="Cabau C."/>
            <person name="Louis A."/>
            <person name="Berthelot C."/>
            <person name="Parey E."/>
            <person name="Roest Crollius H."/>
            <person name="Montfort J."/>
            <person name="Robinson-Rechavi M."/>
            <person name="Bouchez O."/>
            <person name="Lampietro C."/>
            <person name="Lopez Roques C."/>
            <person name="Donnadieu C."/>
            <person name="Postlethwait J."/>
            <person name="Bobe J."/>
            <person name="Dillon D."/>
            <person name="Chandos A."/>
            <person name="von Hippel F."/>
            <person name="Guiguen Y."/>
        </authorList>
    </citation>
    <scope>NUCLEOTIDE SEQUENCE</scope>
    <source>
        <strain evidence="1">YG-Jan2019</strain>
    </source>
</reference>
<keyword evidence="2" id="KW-1185">Reference proteome</keyword>
<accession>A0ACC2G012</accession>
<protein>
    <submittedName>
        <fullName evidence="1">Uncharacterized protein</fullName>
    </submittedName>
</protein>